<name>A0A6J5H3J5_9BURK</name>
<evidence type="ECO:0000313" key="1">
    <source>
        <dbReference type="EMBL" id="CAB3809914.1"/>
    </source>
</evidence>
<reference evidence="1 2" key="1">
    <citation type="submission" date="2020-04" db="EMBL/GenBank/DDBJ databases">
        <authorList>
            <person name="De Canck E."/>
        </authorList>
    </citation>
    <scope>NUCLEOTIDE SEQUENCE [LARGE SCALE GENOMIC DNA]</scope>
    <source>
        <strain evidence="1 2">LMG 27177</strain>
    </source>
</reference>
<dbReference type="AlphaFoldDB" id="A0A6J5H3J5"/>
<sequence length="150" mass="17594">MSMHVSFGVLRWVLSILKKTSSWLVDKLTRWFILPTYRHSHLTWMKRTQLGSSWSELWDGVEYDVSFPHFGYPEPRACRVAFRSLKKEVSRLEMILEVRGAGLRYQEPIQVCNLNKHAVIVTLPGIPELEPKLSKGNLRFSIEEYEFLAR</sequence>
<gene>
    <name evidence="1" type="ORF">LMG27177_06972</name>
</gene>
<dbReference type="Proteomes" id="UP000494252">
    <property type="component" value="Unassembled WGS sequence"/>
</dbReference>
<protein>
    <submittedName>
        <fullName evidence="1">Uncharacterized protein</fullName>
    </submittedName>
</protein>
<dbReference type="EMBL" id="CADIKI010000031">
    <property type="protein sequence ID" value="CAB3809914.1"/>
    <property type="molecule type" value="Genomic_DNA"/>
</dbReference>
<evidence type="ECO:0000313" key="2">
    <source>
        <dbReference type="Proteomes" id="UP000494252"/>
    </source>
</evidence>
<accession>A0A6J5H3J5</accession>
<organism evidence="1 2">
    <name type="scientific">Paraburkholderia fynbosensis</name>
    <dbReference type="NCBI Taxonomy" id="1200993"/>
    <lineage>
        <taxon>Bacteria</taxon>
        <taxon>Pseudomonadati</taxon>
        <taxon>Pseudomonadota</taxon>
        <taxon>Betaproteobacteria</taxon>
        <taxon>Burkholderiales</taxon>
        <taxon>Burkholderiaceae</taxon>
        <taxon>Paraburkholderia</taxon>
    </lineage>
</organism>
<proteinExistence type="predicted"/>
<keyword evidence="2" id="KW-1185">Reference proteome</keyword>